<accession>A0ABP7PCK2</accession>
<dbReference type="CDD" id="cd00082">
    <property type="entry name" value="HisKA"/>
    <property type="match status" value="1"/>
</dbReference>
<evidence type="ECO:0000256" key="8">
    <source>
        <dbReference type="ARBA" id="ARBA00022777"/>
    </source>
</evidence>
<dbReference type="Pfam" id="PF00512">
    <property type="entry name" value="HisKA"/>
    <property type="match status" value="1"/>
</dbReference>
<dbReference type="SMART" id="SM00388">
    <property type="entry name" value="HisKA"/>
    <property type="match status" value="1"/>
</dbReference>
<proteinExistence type="predicted"/>
<dbReference type="SMART" id="SM00387">
    <property type="entry name" value="HATPase_c"/>
    <property type="match status" value="1"/>
</dbReference>
<dbReference type="InterPro" id="IPR003661">
    <property type="entry name" value="HisK_dim/P_dom"/>
</dbReference>
<dbReference type="RefSeq" id="WP_259091254.1">
    <property type="nucleotide sequence ID" value="NZ_BAAAZC010000007.1"/>
</dbReference>
<name>A0ABP7PCK2_9SPHI</name>
<keyword evidence="8" id="KW-0418">Kinase</keyword>
<evidence type="ECO:0000256" key="3">
    <source>
        <dbReference type="ARBA" id="ARBA00012438"/>
    </source>
</evidence>
<dbReference type="InterPro" id="IPR050351">
    <property type="entry name" value="BphY/WalK/GraS-like"/>
</dbReference>
<comment type="caution">
    <text evidence="13">The sequence shown here is derived from an EMBL/GenBank/DDBJ whole genome shotgun (WGS) entry which is preliminary data.</text>
</comment>
<reference evidence="14" key="1">
    <citation type="journal article" date="2019" name="Int. J. Syst. Evol. Microbiol.">
        <title>The Global Catalogue of Microorganisms (GCM) 10K type strain sequencing project: providing services to taxonomists for standard genome sequencing and annotation.</title>
        <authorList>
            <consortium name="The Broad Institute Genomics Platform"/>
            <consortium name="The Broad Institute Genome Sequencing Center for Infectious Disease"/>
            <person name="Wu L."/>
            <person name="Ma J."/>
        </authorList>
    </citation>
    <scope>NUCLEOTIDE SEQUENCE [LARGE SCALE GENOMIC DNA]</scope>
    <source>
        <strain evidence="14">JCM 16601</strain>
    </source>
</reference>
<keyword evidence="7 11" id="KW-0812">Transmembrane</keyword>
<feature type="domain" description="Histidine kinase" evidence="12">
    <location>
        <begin position="333"/>
        <end position="548"/>
    </location>
</feature>
<dbReference type="PANTHER" id="PTHR45453:SF2">
    <property type="entry name" value="HISTIDINE KINASE"/>
    <property type="match status" value="1"/>
</dbReference>
<dbReference type="InterPro" id="IPR036890">
    <property type="entry name" value="HATPase_C_sf"/>
</dbReference>
<keyword evidence="14" id="KW-1185">Reference proteome</keyword>
<dbReference type="InterPro" id="IPR003594">
    <property type="entry name" value="HATPase_dom"/>
</dbReference>
<feature type="transmembrane region" description="Helical" evidence="11">
    <location>
        <begin position="292"/>
        <end position="314"/>
    </location>
</feature>
<sequence>MPVQKNAYRKNFSLIVIFLVLISITFVVALFISYNLTSKYVENEFASKKIEVLEQTIKPYNDFFQNKIPEITSYQGFLDSTSARKYVASVFQDYGFVKKVVFYDALIGGHPTAISTRLNNLDISLKATYVFGHNKDGIWSTKQIHPADESDFRQMAAKLSIYIAFSDTTRVSSQDELYKTFWDVKPNKITYTNILRRQDVKVFRELQHGIVPSEAYKQNMMTFYLDPFLLKVKNTHHELYQNVSIQPLVYDPIDSEGNKLITEVSFPKAFSDYKLFFSSDQGYLTAEINRRFMPIGAAVLVITLFLVAIGWLIYRNLNVNLKLFKLQYDFINNFTHEFKTPVSVIKIAGSNLRGDGELTERQRKHYGKILDEEADKLNDLMNKLLSFTQLENKSINIKKEEVVVDDFVGRYIDTFKIKYPDFKINYKADGLHVFYTDPVLLGSVFQNLIENAYKYSHPKKKELSINITQKKGDLVFSFIDRGIGIPKNEHQNVFKKFYRIENQYNQNGSVGLGLAFCKELVNFMNGEITVNSKVNEGSEFIVTLPNEN</sequence>
<evidence type="ECO:0000313" key="14">
    <source>
        <dbReference type="Proteomes" id="UP001500742"/>
    </source>
</evidence>
<keyword evidence="4" id="KW-1003">Cell membrane</keyword>
<dbReference type="InterPro" id="IPR036097">
    <property type="entry name" value="HisK_dim/P_sf"/>
</dbReference>
<dbReference type="PROSITE" id="PS50109">
    <property type="entry name" value="HIS_KIN"/>
    <property type="match status" value="1"/>
</dbReference>
<dbReference type="Pfam" id="PF02518">
    <property type="entry name" value="HATPase_c"/>
    <property type="match status" value="1"/>
</dbReference>
<evidence type="ECO:0000256" key="11">
    <source>
        <dbReference type="SAM" id="Phobius"/>
    </source>
</evidence>
<keyword evidence="5" id="KW-0597">Phosphoprotein</keyword>
<organism evidence="13 14">
    <name type="scientific">Mucilaginibacter dorajii</name>
    <dbReference type="NCBI Taxonomy" id="692994"/>
    <lineage>
        <taxon>Bacteria</taxon>
        <taxon>Pseudomonadati</taxon>
        <taxon>Bacteroidota</taxon>
        <taxon>Sphingobacteriia</taxon>
        <taxon>Sphingobacteriales</taxon>
        <taxon>Sphingobacteriaceae</taxon>
        <taxon>Mucilaginibacter</taxon>
    </lineage>
</organism>
<evidence type="ECO:0000259" key="12">
    <source>
        <dbReference type="PROSITE" id="PS50109"/>
    </source>
</evidence>
<evidence type="ECO:0000256" key="9">
    <source>
        <dbReference type="ARBA" id="ARBA00022989"/>
    </source>
</evidence>
<evidence type="ECO:0000256" key="2">
    <source>
        <dbReference type="ARBA" id="ARBA00004651"/>
    </source>
</evidence>
<evidence type="ECO:0000256" key="10">
    <source>
        <dbReference type="ARBA" id="ARBA00023136"/>
    </source>
</evidence>
<dbReference type="Gene3D" id="1.10.287.130">
    <property type="match status" value="1"/>
</dbReference>
<dbReference type="CDD" id="cd00075">
    <property type="entry name" value="HATPase"/>
    <property type="match status" value="1"/>
</dbReference>
<evidence type="ECO:0000256" key="4">
    <source>
        <dbReference type="ARBA" id="ARBA00022475"/>
    </source>
</evidence>
<keyword evidence="9 11" id="KW-1133">Transmembrane helix</keyword>
<dbReference type="Gene3D" id="3.30.565.10">
    <property type="entry name" value="Histidine kinase-like ATPase, C-terminal domain"/>
    <property type="match status" value="1"/>
</dbReference>
<evidence type="ECO:0000313" key="13">
    <source>
        <dbReference type="EMBL" id="GAA3963454.1"/>
    </source>
</evidence>
<dbReference type="Proteomes" id="UP001500742">
    <property type="component" value="Unassembled WGS sequence"/>
</dbReference>
<dbReference type="SUPFAM" id="SSF47384">
    <property type="entry name" value="Homodimeric domain of signal transducing histidine kinase"/>
    <property type="match status" value="1"/>
</dbReference>
<keyword evidence="6" id="KW-0808">Transferase</keyword>
<dbReference type="PRINTS" id="PR00344">
    <property type="entry name" value="BCTRLSENSOR"/>
</dbReference>
<protein>
    <recommendedName>
        <fullName evidence="3">histidine kinase</fullName>
        <ecNumber evidence="3">2.7.13.3</ecNumber>
    </recommendedName>
</protein>
<evidence type="ECO:0000256" key="5">
    <source>
        <dbReference type="ARBA" id="ARBA00022553"/>
    </source>
</evidence>
<evidence type="ECO:0000256" key="7">
    <source>
        <dbReference type="ARBA" id="ARBA00022692"/>
    </source>
</evidence>
<evidence type="ECO:0000256" key="6">
    <source>
        <dbReference type="ARBA" id="ARBA00022679"/>
    </source>
</evidence>
<keyword evidence="10 11" id="KW-0472">Membrane</keyword>
<dbReference type="InterPro" id="IPR004358">
    <property type="entry name" value="Sig_transdc_His_kin-like_C"/>
</dbReference>
<feature type="transmembrane region" description="Helical" evidence="11">
    <location>
        <begin position="12"/>
        <end position="34"/>
    </location>
</feature>
<dbReference type="EMBL" id="BAAAZC010000007">
    <property type="protein sequence ID" value="GAA3963454.1"/>
    <property type="molecule type" value="Genomic_DNA"/>
</dbReference>
<comment type="subcellular location">
    <subcellularLocation>
        <location evidence="2">Cell membrane</location>
        <topology evidence="2">Multi-pass membrane protein</topology>
    </subcellularLocation>
</comment>
<comment type="catalytic activity">
    <reaction evidence="1">
        <text>ATP + protein L-histidine = ADP + protein N-phospho-L-histidine.</text>
        <dbReference type="EC" id="2.7.13.3"/>
    </reaction>
</comment>
<dbReference type="InterPro" id="IPR005467">
    <property type="entry name" value="His_kinase_dom"/>
</dbReference>
<gene>
    <name evidence="13" type="ORF">GCM10022210_09500</name>
</gene>
<dbReference type="EC" id="2.7.13.3" evidence="3"/>
<dbReference type="PANTHER" id="PTHR45453">
    <property type="entry name" value="PHOSPHATE REGULON SENSOR PROTEIN PHOR"/>
    <property type="match status" value="1"/>
</dbReference>
<evidence type="ECO:0000256" key="1">
    <source>
        <dbReference type="ARBA" id="ARBA00000085"/>
    </source>
</evidence>
<dbReference type="SUPFAM" id="SSF55874">
    <property type="entry name" value="ATPase domain of HSP90 chaperone/DNA topoisomerase II/histidine kinase"/>
    <property type="match status" value="1"/>
</dbReference>